<gene>
    <name evidence="3" type="ORF">NX778_07310</name>
</gene>
<feature type="chain" id="PRO_5046074561" description="Lipoprotein" evidence="2">
    <location>
        <begin position="27"/>
        <end position="229"/>
    </location>
</feature>
<keyword evidence="4" id="KW-1185">Reference proteome</keyword>
<evidence type="ECO:0000313" key="4">
    <source>
        <dbReference type="Proteomes" id="UP001204621"/>
    </source>
</evidence>
<evidence type="ECO:0000256" key="1">
    <source>
        <dbReference type="SAM" id="MobiDB-lite"/>
    </source>
</evidence>
<proteinExistence type="predicted"/>
<dbReference type="PROSITE" id="PS51257">
    <property type="entry name" value="PROKAR_LIPOPROTEIN"/>
    <property type="match status" value="1"/>
</dbReference>
<feature type="region of interest" description="Disordered" evidence="1">
    <location>
        <begin position="121"/>
        <end position="229"/>
    </location>
</feature>
<evidence type="ECO:0000313" key="3">
    <source>
        <dbReference type="EMBL" id="MCS0657867.1"/>
    </source>
</evidence>
<accession>A0ABT2CV73</accession>
<name>A0ABT2CV73_9BURK</name>
<protein>
    <recommendedName>
        <fullName evidence="5">Lipoprotein</fullName>
    </recommendedName>
</protein>
<feature type="signal peptide" evidence="2">
    <location>
        <begin position="1"/>
        <end position="26"/>
    </location>
</feature>
<sequence>MKLMAFSAALCAGLLLAGCANEPVVAAGPTMPPPTSVAEADQRLAAVTRERAAIEARFVERERVCYQKFFVTRCLDDAKERHRTALAAQHAIEVDAERFKRQVRVDERDRALAEADARYRADEARLAAQPPAPPRAVTEAPPPRPSPVTERVAQHEAKIKQEQQKEAADAARRAANVRAYEERKKESDERQRRVRERLEEKRAKEAKAKGEKADALRQAPQQQPAPNGQ</sequence>
<dbReference type="RefSeq" id="WP_258811064.1">
    <property type="nucleotide sequence ID" value="NZ_JANUGU010000002.1"/>
</dbReference>
<evidence type="ECO:0000256" key="2">
    <source>
        <dbReference type="SAM" id="SignalP"/>
    </source>
</evidence>
<dbReference type="Proteomes" id="UP001204621">
    <property type="component" value="Unassembled WGS sequence"/>
</dbReference>
<feature type="compositionally biased region" description="Basic and acidic residues" evidence="1">
    <location>
        <begin position="179"/>
        <end position="215"/>
    </location>
</feature>
<keyword evidence="2" id="KW-0732">Signal</keyword>
<dbReference type="EMBL" id="JANUGU010000002">
    <property type="protein sequence ID" value="MCS0657867.1"/>
    <property type="molecule type" value="Genomic_DNA"/>
</dbReference>
<evidence type="ECO:0008006" key="5">
    <source>
        <dbReference type="Google" id="ProtNLM"/>
    </source>
</evidence>
<comment type="caution">
    <text evidence="3">The sequence shown here is derived from an EMBL/GenBank/DDBJ whole genome shotgun (WGS) entry which is preliminary data.</text>
</comment>
<feature type="compositionally biased region" description="Low complexity" evidence="1">
    <location>
        <begin position="218"/>
        <end position="229"/>
    </location>
</feature>
<feature type="compositionally biased region" description="Basic and acidic residues" evidence="1">
    <location>
        <begin position="152"/>
        <end position="172"/>
    </location>
</feature>
<organism evidence="3 4">
    <name type="scientific">Massilia terrae</name>
    <dbReference type="NCBI Taxonomy" id="1811224"/>
    <lineage>
        <taxon>Bacteria</taxon>
        <taxon>Pseudomonadati</taxon>
        <taxon>Pseudomonadota</taxon>
        <taxon>Betaproteobacteria</taxon>
        <taxon>Burkholderiales</taxon>
        <taxon>Oxalobacteraceae</taxon>
        <taxon>Telluria group</taxon>
        <taxon>Massilia</taxon>
    </lineage>
</organism>
<reference evidence="3 4" key="1">
    <citation type="submission" date="2022-08" db="EMBL/GenBank/DDBJ databases">
        <title>Reclassification of Massilia species as members of the genera Telluria, Duganella, Pseudoduganella, Mokoshia gen. nov. and Zemynaea gen. nov. using orthogonal and non-orthogonal genome-based approaches.</title>
        <authorList>
            <person name="Bowman J.P."/>
        </authorList>
    </citation>
    <scope>NUCLEOTIDE SEQUENCE [LARGE SCALE GENOMIC DNA]</scope>
    <source>
        <strain evidence="3 4">JCM 31606</strain>
    </source>
</reference>
<feature type="compositionally biased region" description="Pro residues" evidence="1">
    <location>
        <begin position="130"/>
        <end position="146"/>
    </location>
</feature>